<keyword evidence="2" id="KW-1133">Transmembrane helix</keyword>
<feature type="transmembrane region" description="Helical" evidence="2">
    <location>
        <begin position="1101"/>
        <end position="1123"/>
    </location>
</feature>
<feature type="transmembrane region" description="Helical" evidence="2">
    <location>
        <begin position="1296"/>
        <end position="1319"/>
    </location>
</feature>
<keyword evidence="4" id="KW-1185">Reference proteome</keyword>
<keyword evidence="2" id="KW-0472">Membrane</keyword>
<evidence type="ECO:0000256" key="1">
    <source>
        <dbReference type="SAM" id="MobiDB-lite"/>
    </source>
</evidence>
<sequence>MPPSLSQQQKSNPLGWIVILPTFLHHFLVFVYLAEAVDSSYCIVHVENRTSTYNTTVNNSDIQPSTIPLANDSVYRINGSECFMSVTLSPASSTQLPHSTVLLQNISILVTGGAHLPLVSFIRDIREGRCVVMGLSIIIHSVVMAHSSGQALLATKETSSLSFSELTIQISDSVLFGDSGSLDDIALVQLQENATGVKVLISNTTIHLHNRILLILSAGLEQTFLVTAFNNISVVVANSTVTLEVNFSDPNAFSYHKALISVCLNCFTYQNSNYPKPPLLGLPPMLSNLTISANHVVLNATVIAEYNASTPLSESFWASGAMNGTDFHLLLRLSAEHRSVKDIDIRIVNHSTLRIQAVGNLLQYNNGQPLPSSPTVNASASIELHVVQLDMFRNTTSEADLSGAIIIVSDSSVFASTNKMLTLFAINGVEYVTTWVDRLRIDFRNVNISAKAEGAVTLWTSGRGVVPVALRYLNFSNTFELVMNSIAVNSTMEFGCRNCFSEVLRPVKAGLFDAVGWQQVCTIAQITESQFLPLLLLSANNRIIAMSNVKTSCDVQSSTIDEYGVVSQQTGGGYLELVSSSQFGVVLLTIEVLTITLCNISDVNVSLRNVVASASSHTDAPSGITIVTRGVAIWGGWLLVSMSIANLCSFFRNSVIHFEDVVLEEYLPFRSLITGSASTRYAASVGYTIVMASYPPELAKFDAISSGSGAWVSTNLTFIRAHVYAAEIRTEVSSDYSANASRAPSLMILPPTIMATTIGISGGSNDSTSSGRPISGTLSVVMFTLAPGGTTLALSSSITASGLFSQSFSTLFDVLTAASQLNLSPSLVIDPTSRVTIRNSVLSILQQCSSGSSSVARSSVVFACSVVVSIGGTIQLSQSSLTLRLPPSSCTPSSTGDGGAHLQMFKKSPTISPNHRKDTPVIIASCSLWNNEPLACNNFNTPWWMVEFGEGNAAVPTTATASTTVACKDYCRPPTVSSTLSKTLHMPTPLPTTMSSTEQSSAIIAGISAGGAVLATVAGSLAAFDAQALAGLGLSSCVPELAASTSPARFVVSPFYDLGSFGIVLGNTLVVIMLPCIHRIAVSMKQNYGDHLLGMSTLHDAHGFAVVRPLSSMTPLVAAAVALRFPHYSMVASTLFLPGIGFGCSALIFRSDIGSIVGGSVVAIIVLSSAVWVRLTVIGQDSSVVKLVFADYTHADAVRAVSRLGPVLSRLPPWSLPGGRWLPSERAATHGRARSAVRGGHEWLSEYALVFTVATNIVGGLPLPSKQCGIVFGAACVIPLAFLVIMLWWRPCRAPLMTWLNTLQYLLTFGMMLTTSLLRSKVVANEVTSSLALQSLAICLSLVSAAKVVHSVLAAVYESRLLQPLALEEKTTPPFVPAVSLEMLSASREMPREMIERSLAELIVICCQQRKELFLLTPSPGSSPSKRKKTKSNVDRAFDCTS</sequence>
<feature type="transmembrane region" description="Helical" evidence="2">
    <location>
        <begin position="1130"/>
        <end position="1149"/>
    </location>
</feature>
<feature type="region of interest" description="Disordered" evidence="1">
    <location>
        <begin position="1418"/>
        <end position="1442"/>
    </location>
</feature>
<feature type="transmembrane region" description="Helical" evidence="2">
    <location>
        <begin position="12"/>
        <end position="34"/>
    </location>
</feature>
<keyword evidence="2 3" id="KW-0812">Transmembrane</keyword>
<dbReference type="Proteomes" id="UP000051952">
    <property type="component" value="Unassembled WGS sequence"/>
</dbReference>
<protein>
    <submittedName>
        <fullName evidence="3">Transmembrane protein, putative</fullName>
    </submittedName>
</protein>
<feature type="transmembrane region" description="Helical" evidence="2">
    <location>
        <begin position="1155"/>
        <end position="1177"/>
    </location>
</feature>
<evidence type="ECO:0000313" key="3">
    <source>
        <dbReference type="EMBL" id="CUG85760.1"/>
    </source>
</evidence>
<feature type="compositionally biased region" description="Basic and acidic residues" evidence="1">
    <location>
        <begin position="1432"/>
        <end position="1442"/>
    </location>
</feature>
<feature type="transmembrane region" description="Helical" evidence="2">
    <location>
        <begin position="1002"/>
        <end position="1024"/>
    </location>
</feature>
<dbReference type="EMBL" id="CYKH01001195">
    <property type="protein sequence ID" value="CUG85760.1"/>
    <property type="molecule type" value="Genomic_DNA"/>
</dbReference>
<feature type="transmembrane region" description="Helical" evidence="2">
    <location>
        <begin position="1331"/>
        <end position="1357"/>
    </location>
</feature>
<proteinExistence type="predicted"/>
<evidence type="ECO:0000256" key="2">
    <source>
        <dbReference type="SAM" id="Phobius"/>
    </source>
</evidence>
<reference evidence="4" key="1">
    <citation type="submission" date="2015-09" db="EMBL/GenBank/DDBJ databases">
        <authorList>
            <consortium name="Pathogen Informatics"/>
        </authorList>
    </citation>
    <scope>NUCLEOTIDE SEQUENCE [LARGE SCALE GENOMIC DNA]</scope>
    <source>
        <strain evidence="4">Lake Konstanz</strain>
    </source>
</reference>
<evidence type="ECO:0000313" key="4">
    <source>
        <dbReference type="Proteomes" id="UP000051952"/>
    </source>
</evidence>
<organism evidence="3 4">
    <name type="scientific">Bodo saltans</name>
    <name type="common">Flagellated protozoan</name>
    <dbReference type="NCBI Taxonomy" id="75058"/>
    <lineage>
        <taxon>Eukaryota</taxon>
        <taxon>Discoba</taxon>
        <taxon>Euglenozoa</taxon>
        <taxon>Kinetoplastea</taxon>
        <taxon>Metakinetoplastina</taxon>
        <taxon>Eubodonida</taxon>
        <taxon>Bodonidae</taxon>
        <taxon>Bodo</taxon>
    </lineage>
</organism>
<name>A0A0S4JA76_BODSA</name>
<feature type="transmembrane region" description="Helical" evidence="2">
    <location>
        <begin position="1269"/>
        <end position="1289"/>
    </location>
</feature>
<gene>
    <name evidence="3" type="ORF">BSAL_90635</name>
</gene>
<accession>A0A0S4JA76</accession>
<feature type="transmembrane region" description="Helical" evidence="2">
    <location>
        <begin position="1058"/>
        <end position="1081"/>
    </location>
</feature>
<dbReference type="VEuPathDB" id="TriTrypDB:BSAL_90635"/>